<dbReference type="EMBL" id="CAJNOK010000154">
    <property type="protein sequence ID" value="CAF0733021.1"/>
    <property type="molecule type" value="Genomic_DNA"/>
</dbReference>
<evidence type="ECO:0000256" key="4">
    <source>
        <dbReference type="SAM" id="MobiDB-lite"/>
    </source>
</evidence>
<comment type="caution">
    <text evidence="6">The sequence shown here is derived from an EMBL/GenBank/DDBJ whole genome shotgun (WGS) entry which is preliminary data.</text>
</comment>
<dbReference type="EMBL" id="CAJNOQ010007811">
    <property type="protein sequence ID" value="CAF1179601.1"/>
    <property type="molecule type" value="Genomic_DNA"/>
</dbReference>
<name>A0A814UX19_9BILA</name>
<dbReference type="PANTHER" id="PTHR24166">
    <property type="entry name" value="ROLLING PEBBLES, ISOFORM B"/>
    <property type="match status" value="1"/>
</dbReference>
<evidence type="ECO:0000256" key="1">
    <source>
        <dbReference type="ARBA" id="ARBA00022737"/>
    </source>
</evidence>
<dbReference type="SUPFAM" id="SSF48403">
    <property type="entry name" value="Ankyrin repeat"/>
    <property type="match status" value="2"/>
</dbReference>
<feature type="region of interest" description="Disordered" evidence="4">
    <location>
        <begin position="557"/>
        <end position="592"/>
    </location>
</feature>
<accession>A0A814UX19</accession>
<dbReference type="InterPro" id="IPR002110">
    <property type="entry name" value="Ankyrin_rpt"/>
</dbReference>
<dbReference type="Proteomes" id="UP000663829">
    <property type="component" value="Unassembled WGS sequence"/>
</dbReference>
<dbReference type="Pfam" id="PF12796">
    <property type="entry name" value="Ank_2"/>
    <property type="match status" value="3"/>
</dbReference>
<dbReference type="PROSITE" id="PS50297">
    <property type="entry name" value="ANK_REP_REGION"/>
    <property type="match status" value="5"/>
</dbReference>
<dbReference type="OrthoDB" id="10261302at2759"/>
<keyword evidence="2 3" id="KW-0040">ANK repeat</keyword>
<evidence type="ECO:0000313" key="6">
    <source>
        <dbReference type="EMBL" id="CAF1179601.1"/>
    </source>
</evidence>
<dbReference type="EMBL" id="CAJOBC010007812">
    <property type="protein sequence ID" value="CAF3943828.1"/>
    <property type="molecule type" value="Genomic_DNA"/>
</dbReference>
<evidence type="ECO:0000313" key="9">
    <source>
        <dbReference type="Proteomes" id="UP000663829"/>
    </source>
</evidence>
<feature type="repeat" description="ANK" evidence="3">
    <location>
        <begin position="241"/>
        <end position="273"/>
    </location>
</feature>
<dbReference type="Gene3D" id="1.25.40.20">
    <property type="entry name" value="Ankyrin repeat-containing domain"/>
    <property type="match status" value="2"/>
</dbReference>
<dbReference type="PANTHER" id="PTHR24166:SF48">
    <property type="entry name" value="PROTEIN VAPYRIN"/>
    <property type="match status" value="1"/>
</dbReference>
<feature type="repeat" description="ANK" evidence="3">
    <location>
        <begin position="174"/>
        <end position="206"/>
    </location>
</feature>
<dbReference type="InterPro" id="IPR036770">
    <property type="entry name" value="Ankyrin_rpt-contain_sf"/>
</dbReference>
<evidence type="ECO:0000256" key="3">
    <source>
        <dbReference type="PROSITE-ProRule" id="PRU00023"/>
    </source>
</evidence>
<dbReference type="PRINTS" id="PR01415">
    <property type="entry name" value="ANKYRIN"/>
</dbReference>
<feature type="region of interest" description="Disordered" evidence="4">
    <location>
        <begin position="420"/>
        <end position="447"/>
    </location>
</feature>
<dbReference type="InterPro" id="IPR050889">
    <property type="entry name" value="Dendritic_Spine_Reg/Scaffold"/>
</dbReference>
<dbReference type="PROSITE" id="PS50088">
    <property type="entry name" value="ANK_REPEAT"/>
    <property type="match status" value="5"/>
</dbReference>
<keyword evidence="9" id="KW-1185">Reference proteome</keyword>
<protein>
    <submittedName>
        <fullName evidence="6">Uncharacterized protein</fullName>
    </submittedName>
</protein>
<dbReference type="Proteomes" id="UP000681722">
    <property type="component" value="Unassembled WGS sequence"/>
</dbReference>
<feature type="compositionally biased region" description="Basic and acidic residues" evidence="4">
    <location>
        <begin position="420"/>
        <end position="430"/>
    </location>
</feature>
<dbReference type="AlphaFoldDB" id="A0A814UX19"/>
<dbReference type="EMBL" id="CAJOBA010000154">
    <property type="protein sequence ID" value="CAF3509018.1"/>
    <property type="molecule type" value="Genomic_DNA"/>
</dbReference>
<evidence type="ECO:0000313" key="8">
    <source>
        <dbReference type="EMBL" id="CAF3943828.1"/>
    </source>
</evidence>
<organism evidence="6 9">
    <name type="scientific">Didymodactylos carnosus</name>
    <dbReference type="NCBI Taxonomy" id="1234261"/>
    <lineage>
        <taxon>Eukaryota</taxon>
        <taxon>Metazoa</taxon>
        <taxon>Spiralia</taxon>
        <taxon>Gnathifera</taxon>
        <taxon>Rotifera</taxon>
        <taxon>Eurotatoria</taxon>
        <taxon>Bdelloidea</taxon>
        <taxon>Philodinida</taxon>
        <taxon>Philodinidae</taxon>
        <taxon>Didymodactylos</taxon>
    </lineage>
</organism>
<dbReference type="Proteomes" id="UP000677228">
    <property type="component" value="Unassembled WGS sequence"/>
</dbReference>
<dbReference type="SMART" id="SM00248">
    <property type="entry name" value="ANK"/>
    <property type="match status" value="8"/>
</dbReference>
<sequence>MSDYSSAFTHCETGNLYSLKSLIDHVDAQRLGEIKDKHRASLLHYAARHGQTDILQYLIEHKKMDANLKSENGATAAHDASVCDRLEALEYLFHQTELKSNVRDERGDSPLHLAAWYGSYPSLKFMLEDQRADAHIRSYDGSFPLHYASSHGHSECVKLLLKVAPDTVNGQTIAGLTPLYLACHMNHLEVIKILISRGANIRLKDEDGLNCLHAACRNATTEVVGWLLEKQNANVNDCDYSNYTPLHYAASSQHESLITYLLNRGARIQAASNGNTPLHVAAEYGRNGSCALLIEAGCSPLDQNVQHLKPSDLAQQNGFTDLSNELKLRERSLIHKALPGSNITSVTSVNDSVTQHPKTSVVRLVVRKKNVKRADVSLQVSENEIVNEIRQQSSTPSVENDTNRRRTRPFAQELQAKVLEHEANSRREPNNSDINQNFNSSHDSSQLLHSLNSINQRNQAGKTRAKLPHDVYGPWMKNLDPDTFKEQLNTVHAGLRKVRRNSLVQQEKYNSDDVHVSSAENEYTLVDTSNSENNDNTPVIEESIRGKEFLNNQNKLTSKTESFQSKSGQNTINSGPKHNQFTGDKTNITMPQWQKELIERKKGIKA</sequence>
<keyword evidence="1" id="KW-0677">Repeat</keyword>
<reference evidence="6" key="1">
    <citation type="submission" date="2021-02" db="EMBL/GenBank/DDBJ databases">
        <authorList>
            <person name="Nowell W R."/>
        </authorList>
    </citation>
    <scope>NUCLEOTIDE SEQUENCE</scope>
</reference>
<feature type="repeat" description="ANK" evidence="3">
    <location>
        <begin position="106"/>
        <end position="139"/>
    </location>
</feature>
<proteinExistence type="predicted"/>
<gene>
    <name evidence="6" type="ORF">GPM918_LOCUS22626</name>
    <name evidence="5" type="ORF">OVA965_LOCUS943</name>
    <name evidence="8" type="ORF">SRO942_LOCUS22625</name>
    <name evidence="7" type="ORF">TMI583_LOCUS944</name>
</gene>
<evidence type="ECO:0000313" key="5">
    <source>
        <dbReference type="EMBL" id="CAF0733021.1"/>
    </source>
</evidence>
<evidence type="ECO:0000256" key="2">
    <source>
        <dbReference type="ARBA" id="ARBA00023043"/>
    </source>
</evidence>
<evidence type="ECO:0000313" key="7">
    <source>
        <dbReference type="EMBL" id="CAF3509018.1"/>
    </source>
</evidence>
<dbReference type="Proteomes" id="UP000682733">
    <property type="component" value="Unassembled WGS sequence"/>
</dbReference>
<feature type="repeat" description="ANK" evidence="3">
    <location>
        <begin position="140"/>
        <end position="166"/>
    </location>
</feature>
<feature type="repeat" description="ANK" evidence="3">
    <location>
        <begin position="273"/>
        <end position="305"/>
    </location>
</feature>